<feature type="compositionally biased region" description="Acidic residues" evidence="1">
    <location>
        <begin position="312"/>
        <end position="327"/>
    </location>
</feature>
<feature type="compositionally biased region" description="Acidic residues" evidence="1">
    <location>
        <begin position="216"/>
        <end position="261"/>
    </location>
</feature>
<feature type="compositionally biased region" description="Polar residues" evidence="1">
    <location>
        <begin position="165"/>
        <end position="176"/>
    </location>
</feature>
<dbReference type="EMBL" id="GBRH01196774">
    <property type="protein sequence ID" value="JAE01122.1"/>
    <property type="molecule type" value="Transcribed_RNA"/>
</dbReference>
<feature type="compositionally biased region" description="Basic and acidic residues" evidence="1">
    <location>
        <begin position="68"/>
        <end position="81"/>
    </location>
</feature>
<reference evidence="2" key="2">
    <citation type="journal article" date="2015" name="Data Brief">
        <title>Shoot transcriptome of the giant reed, Arundo donax.</title>
        <authorList>
            <person name="Barrero R.A."/>
            <person name="Guerrero F.D."/>
            <person name="Moolhuijzen P."/>
            <person name="Goolsby J.A."/>
            <person name="Tidwell J."/>
            <person name="Bellgard S.E."/>
            <person name="Bellgard M.I."/>
        </authorList>
    </citation>
    <scope>NUCLEOTIDE SEQUENCE</scope>
    <source>
        <tissue evidence="2">Shoot tissue taken approximately 20 cm above the soil surface</tissue>
    </source>
</reference>
<dbReference type="AlphaFoldDB" id="A0A0A9EM26"/>
<protein>
    <submittedName>
        <fullName evidence="2">Uncharacterized protein</fullName>
    </submittedName>
</protein>
<feature type="compositionally biased region" description="Low complexity" evidence="1">
    <location>
        <begin position="289"/>
        <end position="299"/>
    </location>
</feature>
<feature type="region of interest" description="Disordered" evidence="1">
    <location>
        <begin position="1"/>
        <end position="332"/>
    </location>
</feature>
<organism evidence="2">
    <name type="scientific">Arundo donax</name>
    <name type="common">Giant reed</name>
    <name type="synonym">Donax arundinaceus</name>
    <dbReference type="NCBI Taxonomy" id="35708"/>
    <lineage>
        <taxon>Eukaryota</taxon>
        <taxon>Viridiplantae</taxon>
        <taxon>Streptophyta</taxon>
        <taxon>Embryophyta</taxon>
        <taxon>Tracheophyta</taxon>
        <taxon>Spermatophyta</taxon>
        <taxon>Magnoliopsida</taxon>
        <taxon>Liliopsida</taxon>
        <taxon>Poales</taxon>
        <taxon>Poaceae</taxon>
        <taxon>PACMAD clade</taxon>
        <taxon>Arundinoideae</taxon>
        <taxon>Arundineae</taxon>
        <taxon>Arundo</taxon>
    </lineage>
</organism>
<evidence type="ECO:0000256" key="1">
    <source>
        <dbReference type="SAM" id="MobiDB-lite"/>
    </source>
</evidence>
<feature type="compositionally biased region" description="Gly residues" evidence="1">
    <location>
        <begin position="1"/>
        <end position="11"/>
    </location>
</feature>
<evidence type="ECO:0000313" key="2">
    <source>
        <dbReference type="EMBL" id="JAE01122.1"/>
    </source>
</evidence>
<name>A0A0A9EM26_ARUDO</name>
<proteinExistence type="predicted"/>
<feature type="compositionally biased region" description="Low complexity" evidence="1">
    <location>
        <begin position="96"/>
        <end position="115"/>
    </location>
</feature>
<reference evidence="2" key="1">
    <citation type="submission" date="2014-09" db="EMBL/GenBank/DDBJ databases">
        <authorList>
            <person name="Magalhaes I.L.F."/>
            <person name="Oliveira U."/>
            <person name="Santos F.R."/>
            <person name="Vidigal T.H.D.A."/>
            <person name="Brescovit A.D."/>
            <person name="Santos A.J."/>
        </authorList>
    </citation>
    <scope>NUCLEOTIDE SEQUENCE</scope>
    <source>
        <tissue evidence="2">Shoot tissue taken approximately 20 cm above the soil surface</tissue>
    </source>
</reference>
<feature type="compositionally biased region" description="Low complexity" evidence="1">
    <location>
        <begin position="21"/>
        <end position="30"/>
    </location>
</feature>
<accession>A0A0A9EM26</accession>
<feature type="compositionally biased region" description="Low complexity" evidence="1">
    <location>
        <begin position="133"/>
        <end position="144"/>
    </location>
</feature>
<sequence length="420" mass="42890">MDSGDGGGGELGGEEDEKEVAVSAGSVEAAQQEDKVAPAAEANGKLAGEVEASDDTGAVGGEEAPEESLEKKADVEDEAAKPKSVNEVTNDGSVDELAPASEAAEPEPVSEMSPEGMNDAVEEHAPAIEAAKPEPVSEASPVVVDGSAEKLATASADNVLEGSHENGQNAENQVASSGAVEDVGAENPAEVEIVAAADTDGILSRELAPESSMENNGDEETEGATEVVDREEEAGDDDIVESVADDDDGVGNEADEDDDGANSDSSPARVAILESSEAAKQIMKELAEGSSRGSVSGSRDYTNSMDGQIMLDDSEEDDDDDDNDDGDEKGFDSAALAALLKAATGGSSDGNITVSSQDGSRIFTMDRPAGLGSSAPIAVRRLVSTLHLPPRRGAAQHAPWSRIQIQASLNTASTPVFLVP</sequence>